<feature type="compositionally biased region" description="Basic and acidic residues" evidence="1">
    <location>
        <begin position="36"/>
        <end position="46"/>
    </location>
</feature>
<dbReference type="AlphaFoldDB" id="A0AAJ6MML5"/>
<dbReference type="KEGG" id="bsym:CIT39_17570"/>
<dbReference type="RefSeq" id="WP_094972480.1">
    <property type="nucleotide sequence ID" value="NZ_CP029427.2"/>
</dbReference>
<sequence>MTTRHRFKQRDVLEVRLAAEAERLREEAKSLPPGVARDEMLRRARQAETGSQMSEWLRSPGLQPPD</sequence>
<organism evidence="3 5">
    <name type="scientific">Bradyrhizobium symbiodeficiens</name>
    <dbReference type="NCBI Taxonomy" id="1404367"/>
    <lineage>
        <taxon>Bacteria</taxon>
        <taxon>Pseudomonadati</taxon>
        <taxon>Pseudomonadota</taxon>
        <taxon>Alphaproteobacteria</taxon>
        <taxon>Hyphomicrobiales</taxon>
        <taxon>Nitrobacteraceae</taxon>
        <taxon>Bradyrhizobium</taxon>
    </lineage>
</organism>
<keyword evidence="4" id="KW-1185">Reference proteome</keyword>
<name>A0AAJ6MML5_9BRAD</name>
<accession>A0AAJ6MML5</accession>
<dbReference type="EMBL" id="CP041090">
    <property type="protein sequence ID" value="QDF38580.1"/>
    <property type="molecule type" value="Genomic_DNA"/>
</dbReference>
<protein>
    <submittedName>
        <fullName evidence="3">Uncharacterized protein</fullName>
    </submittedName>
</protein>
<dbReference type="Proteomes" id="UP000319298">
    <property type="component" value="Chromosome"/>
</dbReference>
<evidence type="ECO:0000313" key="4">
    <source>
        <dbReference type="Proteomes" id="UP000319298"/>
    </source>
</evidence>
<dbReference type="EMBL" id="CP050066">
    <property type="protein sequence ID" value="WWE92019.1"/>
    <property type="molecule type" value="Genomic_DNA"/>
</dbReference>
<dbReference type="Proteomes" id="UP000500895">
    <property type="component" value="Chromosome"/>
</dbReference>
<proteinExistence type="predicted"/>
<evidence type="ECO:0000313" key="2">
    <source>
        <dbReference type="EMBL" id="QDF38580.1"/>
    </source>
</evidence>
<evidence type="ECO:0000313" key="3">
    <source>
        <dbReference type="EMBL" id="WWE92019.1"/>
    </source>
</evidence>
<reference evidence="4" key="1">
    <citation type="submission" date="2019-06" db="EMBL/GenBank/DDBJ databases">
        <title>Whole-Genome Sequence of Bradyrhizobium sp. 3 Strain 65S1MB.</title>
        <authorList>
            <person name="Bromfield E.S.P."/>
            <person name="Cloutier S."/>
            <person name="Nguyen H.D.T."/>
        </authorList>
    </citation>
    <scope>NUCLEOTIDE SEQUENCE [LARGE SCALE GENOMIC DNA]</scope>
    <source>
        <strain evidence="4">65S1MB</strain>
    </source>
</reference>
<feature type="region of interest" description="Disordered" evidence="1">
    <location>
        <begin position="26"/>
        <end position="66"/>
    </location>
</feature>
<gene>
    <name evidence="2" type="ORF">FJN17_13955</name>
    <name evidence="3" type="ORF">HAV00_33020</name>
</gene>
<evidence type="ECO:0000256" key="1">
    <source>
        <dbReference type="SAM" id="MobiDB-lite"/>
    </source>
</evidence>
<reference evidence="3" key="3">
    <citation type="submission" date="2024-02" db="EMBL/GenBank/DDBJ databases">
        <authorList>
            <person name="Bromfield E.S.P."/>
            <person name="Cloutier S."/>
            <person name="Nguyen H.D.T."/>
        </authorList>
    </citation>
    <scope>NUCLEOTIDE SEQUENCE</scope>
    <source>
        <strain evidence="3">101S1MB</strain>
        <strain evidence="2">65S1MB</strain>
    </source>
</reference>
<evidence type="ECO:0000313" key="5">
    <source>
        <dbReference type="Proteomes" id="UP000500895"/>
    </source>
</evidence>
<reference evidence="4 5" key="2">
    <citation type="journal article" date="2020" name="Int. J. Syst. Evol. Microbiol.">
        <title>Description and complete genome sequences of Bradyrhizobium symbiodeficiens sp. nov., a non-symbiotic bacterium associated with legumes native to Canada.</title>
        <authorList>
            <person name="Bromfield E.S.P."/>
            <person name="Cloutier S."/>
            <person name="Nguyen H.D.T."/>
        </authorList>
    </citation>
    <scope>NUCLEOTIDE SEQUENCE [LARGE SCALE GENOMIC DNA]</scope>
    <source>
        <strain evidence="3 5">101S1MB</strain>
        <strain evidence="2 4">65S1MB</strain>
    </source>
</reference>